<feature type="region of interest" description="Disordered" evidence="1">
    <location>
        <begin position="82"/>
        <end position="109"/>
    </location>
</feature>
<feature type="domain" description="HTH three-helical bundle" evidence="2">
    <location>
        <begin position="206"/>
        <end position="246"/>
    </location>
</feature>
<dbReference type="Pfam" id="PF25370">
    <property type="entry name" value="HTH_74"/>
    <property type="match status" value="1"/>
</dbReference>
<sequence length="278" mass="31029">MDAPFFQNRKRVVQRRMEQFPCALERTVASALLLLSTTPPSLSPSNFDFQDDESINGATKSKSCSLVQFSNFDFQDDESIGGVTKSKSCRGSLVSSDSKNSSSSITSDVFSEETRASKTKIAAAVPHRYEMELKVVRKSRTKIYRNSDSQKLSSDKAASSSYRSAFAETSCISSSSSSASSARSCYLTRRKEKMVREDLMRKRVGSTQMRRLAEAILKLLSGGCFSEMRIRQLLGDSPDTSKALRMLLKLEEVIRSGTGGRQNPYIYMVFFYKLSISF</sequence>
<evidence type="ECO:0000313" key="4">
    <source>
        <dbReference type="RefSeq" id="XP_048321920.1"/>
    </source>
</evidence>
<dbReference type="Proteomes" id="UP001652623">
    <property type="component" value="Chromosome 11"/>
</dbReference>
<dbReference type="PANTHER" id="PTHR34799:SF2">
    <property type="entry name" value="OS07G0656300 PROTEIN"/>
    <property type="match status" value="1"/>
</dbReference>
<evidence type="ECO:0000256" key="1">
    <source>
        <dbReference type="SAM" id="MobiDB-lite"/>
    </source>
</evidence>
<protein>
    <submittedName>
        <fullName evidence="4">Uncharacterized protein LOC112493543 isoform X1</fullName>
    </submittedName>
</protein>
<evidence type="ECO:0000313" key="3">
    <source>
        <dbReference type="Proteomes" id="UP001652623"/>
    </source>
</evidence>
<keyword evidence="3" id="KW-1185">Reference proteome</keyword>
<dbReference type="RefSeq" id="XP_048321920.1">
    <property type="nucleotide sequence ID" value="XM_048465963.2"/>
</dbReference>
<dbReference type="GeneID" id="112493543"/>
<accession>A0ABM3I731</accession>
<evidence type="ECO:0000259" key="2">
    <source>
        <dbReference type="Pfam" id="PF25370"/>
    </source>
</evidence>
<organism evidence="3 4">
    <name type="scientific">Ziziphus jujuba</name>
    <name type="common">Chinese jujube</name>
    <name type="synonym">Ziziphus sativa</name>
    <dbReference type="NCBI Taxonomy" id="326968"/>
    <lineage>
        <taxon>Eukaryota</taxon>
        <taxon>Viridiplantae</taxon>
        <taxon>Streptophyta</taxon>
        <taxon>Embryophyta</taxon>
        <taxon>Tracheophyta</taxon>
        <taxon>Spermatophyta</taxon>
        <taxon>Magnoliopsida</taxon>
        <taxon>eudicotyledons</taxon>
        <taxon>Gunneridae</taxon>
        <taxon>Pentapetalae</taxon>
        <taxon>rosids</taxon>
        <taxon>fabids</taxon>
        <taxon>Rosales</taxon>
        <taxon>Rhamnaceae</taxon>
        <taxon>Paliureae</taxon>
        <taxon>Ziziphus</taxon>
    </lineage>
</organism>
<gene>
    <name evidence="4" type="primary">LOC112493543</name>
</gene>
<name>A0ABM3I731_ZIZJJ</name>
<proteinExistence type="predicted"/>
<reference evidence="4" key="1">
    <citation type="submission" date="2025-08" db="UniProtKB">
        <authorList>
            <consortium name="RefSeq"/>
        </authorList>
    </citation>
    <scope>IDENTIFICATION</scope>
    <source>
        <tissue evidence="4">Seedling</tissue>
    </source>
</reference>
<feature type="compositionally biased region" description="Low complexity" evidence="1">
    <location>
        <begin position="92"/>
        <end position="107"/>
    </location>
</feature>
<dbReference type="PANTHER" id="PTHR34799">
    <property type="entry name" value="OS07G0656300 PROTEIN"/>
    <property type="match status" value="1"/>
</dbReference>
<dbReference type="InterPro" id="IPR057523">
    <property type="entry name" value="HTH_74"/>
</dbReference>